<gene>
    <name evidence="2" type="ORF">F53441_14646</name>
</gene>
<dbReference type="OrthoDB" id="2727348at2759"/>
<dbReference type="Gene3D" id="2.60.270.50">
    <property type="match status" value="1"/>
</dbReference>
<evidence type="ECO:0000256" key="1">
    <source>
        <dbReference type="ARBA" id="ARBA00010795"/>
    </source>
</evidence>
<reference evidence="2" key="1">
    <citation type="submission" date="2020-01" db="EMBL/GenBank/DDBJ databases">
        <title>Identification and distribution of gene clusters putatively required for synthesis of sphingolipid metabolism inhibitors in phylogenetically diverse species of the filamentous fungus Fusarium.</title>
        <authorList>
            <person name="Kim H.-S."/>
            <person name="Busman M."/>
            <person name="Brown D.W."/>
            <person name="Divon H."/>
            <person name="Uhlig S."/>
            <person name="Proctor R.H."/>
        </authorList>
    </citation>
    <scope>NUCLEOTIDE SEQUENCE</scope>
    <source>
        <strain evidence="2">NRRL 53441</strain>
    </source>
</reference>
<sequence>MAYAQWVYILLKIQGSVGSTPVTLWNVHLDTGKFYQYDNKDEEVSRDTVQNISISSGNSVGIASCGRSDSPSGTEGSFELWVGNTKICKIYWDCPWGSKRNTFTVSEVNDEYLVEASGANIDSGALGNVTVKIGKWD</sequence>
<organism evidence="2 3">
    <name type="scientific">Fusarium austroafricanum</name>
    <dbReference type="NCBI Taxonomy" id="2364996"/>
    <lineage>
        <taxon>Eukaryota</taxon>
        <taxon>Fungi</taxon>
        <taxon>Dikarya</taxon>
        <taxon>Ascomycota</taxon>
        <taxon>Pezizomycotina</taxon>
        <taxon>Sordariomycetes</taxon>
        <taxon>Hypocreomycetidae</taxon>
        <taxon>Hypocreales</taxon>
        <taxon>Nectriaceae</taxon>
        <taxon>Fusarium</taxon>
        <taxon>Fusarium concolor species complex</taxon>
    </lineage>
</organism>
<dbReference type="PIRSF" id="PIRSF007951">
    <property type="entry name" value="Hemolysin, aegerolysin type"/>
    <property type="match status" value="1"/>
</dbReference>
<evidence type="ECO:0000313" key="2">
    <source>
        <dbReference type="EMBL" id="KAF4415276.1"/>
    </source>
</evidence>
<keyword evidence="3" id="KW-1185">Reference proteome</keyword>
<protein>
    <submittedName>
        <fullName evidence="2">Aegerolysin family protein</fullName>
    </submittedName>
</protein>
<dbReference type="AlphaFoldDB" id="A0A8H4J924"/>
<evidence type="ECO:0000313" key="3">
    <source>
        <dbReference type="Proteomes" id="UP000605986"/>
    </source>
</evidence>
<accession>A0A8H4J924</accession>
<dbReference type="InterPro" id="IPR009413">
    <property type="entry name" value="Aegerolysin-typ"/>
</dbReference>
<dbReference type="Proteomes" id="UP000605986">
    <property type="component" value="Unassembled WGS sequence"/>
</dbReference>
<comment type="similarity">
    <text evidence="1">Belongs to the aegerolysin family.</text>
</comment>
<name>A0A8H4J924_9HYPO</name>
<comment type="caution">
    <text evidence="2">The sequence shown here is derived from an EMBL/GenBank/DDBJ whole genome shotgun (WGS) entry which is preliminary data.</text>
</comment>
<dbReference type="EMBL" id="JAADJG010001548">
    <property type="protein sequence ID" value="KAF4415276.1"/>
    <property type="molecule type" value="Genomic_DNA"/>
</dbReference>
<dbReference type="Pfam" id="PF06355">
    <property type="entry name" value="Aegerolysin"/>
    <property type="match status" value="1"/>
</dbReference>
<proteinExistence type="inferred from homology"/>
<dbReference type="GO" id="GO:0019836">
    <property type="term" value="P:symbiont-mediated hemolysis of host erythrocyte"/>
    <property type="evidence" value="ECO:0007669"/>
    <property type="project" value="InterPro"/>
</dbReference>